<dbReference type="GO" id="GO:0016020">
    <property type="term" value="C:membrane"/>
    <property type="evidence" value="ECO:0007669"/>
    <property type="project" value="UniProtKB-SubCell"/>
</dbReference>
<evidence type="ECO:0000259" key="7">
    <source>
        <dbReference type="Pfam" id="PF07219"/>
    </source>
</evidence>
<evidence type="ECO:0000256" key="5">
    <source>
        <dbReference type="SAM" id="MobiDB-lite"/>
    </source>
</evidence>
<organism evidence="8 9">
    <name type="scientific">Parvibaculum sedimenti</name>
    <dbReference type="NCBI Taxonomy" id="2608632"/>
    <lineage>
        <taxon>Bacteria</taxon>
        <taxon>Pseudomonadati</taxon>
        <taxon>Pseudomonadota</taxon>
        <taxon>Alphaproteobacteria</taxon>
        <taxon>Hyphomicrobiales</taxon>
        <taxon>Parvibaculaceae</taxon>
        <taxon>Parvibaculum</taxon>
    </lineage>
</organism>
<dbReference type="Proteomes" id="UP000468901">
    <property type="component" value="Unassembled WGS sequence"/>
</dbReference>
<evidence type="ECO:0000256" key="6">
    <source>
        <dbReference type="SAM" id="Phobius"/>
    </source>
</evidence>
<dbReference type="InterPro" id="IPR011990">
    <property type="entry name" value="TPR-like_helical_dom_sf"/>
</dbReference>
<dbReference type="AlphaFoldDB" id="A0A6N6VLR1"/>
<dbReference type="Pfam" id="PF07219">
    <property type="entry name" value="HemY_N"/>
    <property type="match status" value="1"/>
</dbReference>
<feature type="domain" description="HemY N-terminal" evidence="7">
    <location>
        <begin position="67"/>
        <end position="173"/>
    </location>
</feature>
<name>A0A6N6VLR1_9HYPH</name>
<proteinExistence type="predicted"/>
<dbReference type="EMBL" id="WESC01000002">
    <property type="protein sequence ID" value="KAB7742288.1"/>
    <property type="molecule type" value="Genomic_DNA"/>
</dbReference>
<keyword evidence="9" id="KW-1185">Reference proteome</keyword>
<keyword evidence="4 6" id="KW-0472">Membrane</keyword>
<protein>
    <submittedName>
        <fullName evidence="8">Heme biosynthesis protein HemY</fullName>
    </submittedName>
</protein>
<dbReference type="Gene3D" id="1.25.40.10">
    <property type="entry name" value="Tetratricopeptide repeat domain"/>
    <property type="match status" value="1"/>
</dbReference>
<feature type="region of interest" description="Disordered" evidence="5">
    <location>
        <begin position="520"/>
        <end position="556"/>
    </location>
</feature>
<evidence type="ECO:0000313" key="9">
    <source>
        <dbReference type="Proteomes" id="UP000468901"/>
    </source>
</evidence>
<dbReference type="InterPro" id="IPR010817">
    <property type="entry name" value="HemY_N"/>
</dbReference>
<accession>A0A6N6VLR1</accession>
<sequence length="556" mass="60696">MARPGAGAHRHRQARSRSFRECRGPAYHGCGRDSSRRDWGLMLRALYSFLIIAALSALAIWLADNPGDLVMHWRGYEIRTSFVVGLGLLVVVAFLVLFVYRLAMGALRAPAGVSAYFIQSRRRRGFLALTRGMVAVAAGDASEARRYAGRAKRFLDETPLTLLLAAQAAQLEGKEDAAKGYFEAMLAAPETEFLGLRGLFVQARRAGDKARALELARRAFSLRPKTPWAAQAVFEIETSEEDWDASLATLDRMLSAKLLTRDVARHRRAVLLTALAQTAEEAAVAQVGEAKRVPRERALSLALDAASLEPDFVPAVALAAKLCGETGRVRRGAKLVEGLWARHPHPDLAEAYMNLIEGESAYDRFKRVRLLAGHNRDHIESRVALARAAVAARDWLAARGALEPFVGANATERPSQRICELMAAIEEGEHGDRGSAREWLARALHAPEDAAWAGEAYRSHRWSPINPVTGEFDALTWRAPGLRLAPVVVPSAPVPVPMAVAPIAEEKPVRVAEHHLRPQVEEDEALAVAPPLPDDPGPTGADEFDGDIGANEGQKW</sequence>
<evidence type="ECO:0000313" key="8">
    <source>
        <dbReference type="EMBL" id="KAB7742288.1"/>
    </source>
</evidence>
<feature type="transmembrane region" description="Helical" evidence="6">
    <location>
        <begin position="41"/>
        <end position="62"/>
    </location>
</feature>
<gene>
    <name evidence="8" type="ORF">F2P47_03230</name>
</gene>
<reference evidence="8 9" key="1">
    <citation type="submission" date="2019-09" db="EMBL/GenBank/DDBJ databases">
        <title>Parvibaculum sedimenti sp. nov., isolated from sediment.</title>
        <authorList>
            <person name="Wang Y."/>
        </authorList>
    </citation>
    <scope>NUCLEOTIDE SEQUENCE [LARGE SCALE GENOMIC DNA]</scope>
    <source>
        <strain evidence="8 9">HXT-9</strain>
    </source>
</reference>
<evidence type="ECO:0000256" key="1">
    <source>
        <dbReference type="ARBA" id="ARBA00004370"/>
    </source>
</evidence>
<comment type="subcellular location">
    <subcellularLocation>
        <location evidence="1">Membrane</location>
    </subcellularLocation>
</comment>
<evidence type="ECO:0000256" key="3">
    <source>
        <dbReference type="ARBA" id="ARBA00022989"/>
    </source>
</evidence>
<comment type="caution">
    <text evidence="8">The sequence shown here is derived from an EMBL/GenBank/DDBJ whole genome shotgun (WGS) entry which is preliminary data.</text>
</comment>
<dbReference type="SUPFAM" id="SSF48452">
    <property type="entry name" value="TPR-like"/>
    <property type="match status" value="1"/>
</dbReference>
<dbReference type="InterPro" id="IPR016982">
    <property type="entry name" value="Mms48"/>
</dbReference>
<evidence type="ECO:0000256" key="2">
    <source>
        <dbReference type="ARBA" id="ARBA00022692"/>
    </source>
</evidence>
<dbReference type="PIRSF" id="PIRSF031802">
    <property type="entry name" value="UCP031802"/>
    <property type="match status" value="1"/>
</dbReference>
<evidence type="ECO:0000256" key="4">
    <source>
        <dbReference type="ARBA" id="ARBA00023136"/>
    </source>
</evidence>
<feature type="transmembrane region" description="Helical" evidence="6">
    <location>
        <begin position="82"/>
        <end position="100"/>
    </location>
</feature>
<keyword evidence="3 6" id="KW-1133">Transmembrane helix</keyword>
<keyword evidence="2 6" id="KW-0812">Transmembrane</keyword>